<accession>A0A438AS57</accession>
<dbReference type="OrthoDB" id="9810066at2"/>
<dbReference type="GO" id="GO:0016787">
    <property type="term" value="F:hydrolase activity"/>
    <property type="evidence" value="ECO:0007669"/>
    <property type="project" value="UniProtKB-KW"/>
</dbReference>
<gene>
    <name evidence="1" type="ORF">EF834_14060</name>
</gene>
<sequence length="207" mass="21892">MSGEKTFKVDGVRLSGSLTDPVGDMPVVVFAHGSGSGRFSPRNRHVARLLQDVGLGTLLFDLLAPDEEGDRRLVFDIPLLSARLCEVTMQLLDGVRTIAYFGASTGAGAALHAAAEPDADITAIVSRGGRPDLAGSRLSAVRAPTLLLVGSLDTTVIDLNRQAAELLECEHELVIVPGATHLFEEPGTLDAVADHARSWFVAHAHNP</sequence>
<dbReference type="SUPFAM" id="SSF53474">
    <property type="entry name" value="alpha/beta-Hydrolases"/>
    <property type="match status" value="1"/>
</dbReference>
<dbReference type="Proteomes" id="UP000284333">
    <property type="component" value="Unassembled WGS sequence"/>
</dbReference>
<protein>
    <submittedName>
        <fullName evidence="1">Alpha/beta hydrolase</fullName>
    </submittedName>
</protein>
<keyword evidence="1" id="KW-0378">Hydrolase</keyword>
<dbReference type="Gene3D" id="3.40.50.1820">
    <property type="entry name" value="alpha/beta hydrolase"/>
    <property type="match status" value="1"/>
</dbReference>
<dbReference type="RefSeq" id="WP_127947845.1">
    <property type="nucleotide sequence ID" value="NZ_RKLN01000005.1"/>
</dbReference>
<comment type="caution">
    <text evidence="1">The sequence shown here is derived from an EMBL/GenBank/DDBJ whole genome shotgun (WGS) entry which is preliminary data.</text>
</comment>
<name>A0A438AS57_9NOCA</name>
<dbReference type="EMBL" id="RKLN01000005">
    <property type="protein sequence ID" value="RVW01548.1"/>
    <property type="molecule type" value="Genomic_DNA"/>
</dbReference>
<organism evidence="1 2">
    <name type="scientific">Rhodococcus spongiicola</name>
    <dbReference type="NCBI Taxonomy" id="2487352"/>
    <lineage>
        <taxon>Bacteria</taxon>
        <taxon>Bacillati</taxon>
        <taxon>Actinomycetota</taxon>
        <taxon>Actinomycetes</taxon>
        <taxon>Mycobacteriales</taxon>
        <taxon>Nocardiaceae</taxon>
        <taxon>Rhodococcus</taxon>
    </lineage>
</organism>
<evidence type="ECO:0000313" key="1">
    <source>
        <dbReference type="EMBL" id="RVW01548.1"/>
    </source>
</evidence>
<evidence type="ECO:0000313" key="2">
    <source>
        <dbReference type="Proteomes" id="UP000284333"/>
    </source>
</evidence>
<dbReference type="InterPro" id="IPR029058">
    <property type="entry name" value="AB_hydrolase_fold"/>
</dbReference>
<keyword evidence="2" id="KW-1185">Reference proteome</keyword>
<dbReference type="AlphaFoldDB" id="A0A438AS57"/>
<proteinExistence type="predicted"/>
<reference evidence="1 2" key="1">
    <citation type="submission" date="2018-11" db="EMBL/GenBank/DDBJ databases">
        <title>Rhodococcus spongicola sp. nov. and Rhodococcus xishaensis sp. nov. from marine sponges.</title>
        <authorList>
            <person name="Li L."/>
            <person name="Lin H.W."/>
        </authorList>
    </citation>
    <scope>NUCLEOTIDE SEQUENCE [LARGE SCALE GENOMIC DNA]</scope>
    <source>
        <strain evidence="1 2">LHW50502</strain>
    </source>
</reference>